<gene>
    <name evidence="6" type="primary">virS</name>
    <name evidence="5" type="ORF">TL5118_02646</name>
    <name evidence="6" type="ORF">TL5120_03986</name>
</gene>
<dbReference type="InterPro" id="IPR020449">
    <property type="entry name" value="Tscrpt_reg_AraC-type_HTH"/>
</dbReference>
<dbReference type="GO" id="GO:0005829">
    <property type="term" value="C:cytosol"/>
    <property type="evidence" value="ECO:0007669"/>
    <property type="project" value="TreeGrafter"/>
</dbReference>
<dbReference type="PANTHER" id="PTHR47894">
    <property type="entry name" value="HTH-TYPE TRANSCRIPTIONAL REGULATOR GADX"/>
    <property type="match status" value="1"/>
</dbReference>
<dbReference type="GO" id="GO:0000976">
    <property type="term" value="F:transcription cis-regulatory region binding"/>
    <property type="evidence" value="ECO:0007669"/>
    <property type="project" value="TreeGrafter"/>
</dbReference>
<dbReference type="Pfam" id="PF12833">
    <property type="entry name" value="HTH_18"/>
    <property type="match status" value="1"/>
</dbReference>
<sequence>MPALPSIPNALTANLLSGARAAGISLEPVLQRAGLVPQPDSLTIADFVQLMRAVTLTMDDEYAGQVLRPQRIGTFAITAAHMSHGATLRDALERFAAFTNMLDNSFHVTLRRGAETTRLHLERTDPAYPITELGAEMVLVLPHRLLAWMGGGWLPLREAWFDYPRPTHHAIYGQLFPKARLSFQRASCGYAIPSAALDAPVIRSEKQAADWARRTPLDAFLPVSLEDGLPLRVAQRIAHAIEAGQPLPSMQAIADALQLPVHTLRRRLKREGRDVPEIRRAVRRDHALRLLGEGDLRIDAIALRLGYSETSAFVRAFKDWTGVTPRAYRQSGEPIPAATSFRGEVDKS</sequence>
<dbReference type="EMBL" id="CYSB01000035">
    <property type="protein sequence ID" value="CUH68503.1"/>
    <property type="molecule type" value="Genomic_DNA"/>
</dbReference>
<dbReference type="Gene3D" id="1.10.10.60">
    <property type="entry name" value="Homeodomain-like"/>
    <property type="match status" value="1"/>
</dbReference>
<proteinExistence type="predicted"/>
<dbReference type="AlphaFoldDB" id="A0A0P1FKE8"/>
<evidence type="ECO:0000256" key="3">
    <source>
        <dbReference type="ARBA" id="ARBA00023163"/>
    </source>
</evidence>
<protein>
    <submittedName>
        <fullName evidence="6">Virulence-regulating protein VirS</fullName>
    </submittedName>
</protein>
<dbReference type="InterPro" id="IPR009057">
    <property type="entry name" value="Homeodomain-like_sf"/>
</dbReference>
<dbReference type="Proteomes" id="UP000051887">
    <property type="component" value="Unassembled WGS sequence"/>
</dbReference>
<dbReference type="PROSITE" id="PS01124">
    <property type="entry name" value="HTH_ARAC_FAMILY_2"/>
    <property type="match status" value="1"/>
</dbReference>
<keyword evidence="3" id="KW-0804">Transcription</keyword>
<evidence type="ECO:0000259" key="4">
    <source>
        <dbReference type="PROSITE" id="PS01124"/>
    </source>
</evidence>
<dbReference type="EMBL" id="CYSC01000044">
    <property type="protein sequence ID" value="CUH74168.1"/>
    <property type="molecule type" value="Genomic_DNA"/>
</dbReference>
<dbReference type="InterPro" id="IPR032687">
    <property type="entry name" value="AraC-type_N"/>
</dbReference>
<dbReference type="PRINTS" id="PR00032">
    <property type="entry name" value="HTHARAC"/>
</dbReference>
<evidence type="ECO:0000313" key="5">
    <source>
        <dbReference type="EMBL" id="CUH68503.1"/>
    </source>
</evidence>
<organism evidence="6 8">
    <name type="scientific">Thalassovita autumnalis</name>
    <dbReference type="NCBI Taxonomy" id="2072972"/>
    <lineage>
        <taxon>Bacteria</taxon>
        <taxon>Pseudomonadati</taxon>
        <taxon>Pseudomonadota</taxon>
        <taxon>Alphaproteobacteria</taxon>
        <taxon>Rhodobacterales</taxon>
        <taxon>Roseobacteraceae</taxon>
        <taxon>Thalassovita</taxon>
    </lineage>
</organism>
<dbReference type="SUPFAM" id="SSF46689">
    <property type="entry name" value="Homeodomain-like"/>
    <property type="match status" value="1"/>
</dbReference>
<dbReference type="OrthoDB" id="9805730at2"/>
<dbReference type="PANTHER" id="PTHR47894:SF1">
    <property type="entry name" value="HTH-TYPE TRANSCRIPTIONAL REGULATOR VQSM"/>
    <property type="match status" value="1"/>
</dbReference>
<evidence type="ECO:0000313" key="7">
    <source>
        <dbReference type="Proteomes" id="UP000051086"/>
    </source>
</evidence>
<reference evidence="6 8" key="2">
    <citation type="submission" date="2015-09" db="EMBL/GenBank/DDBJ databases">
        <authorList>
            <consortium name="Swine Surveillance"/>
        </authorList>
    </citation>
    <scope>NUCLEOTIDE SEQUENCE [LARGE SCALE GENOMIC DNA]</scope>
    <source>
        <strain evidence="6 8">5120</strain>
    </source>
</reference>
<evidence type="ECO:0000313" key="6">
    <source>
        <dbReference type="EMBL" id="CUH74168.1"/>
    </source>
</evidence>
<evidence type="ECO:0000256" key="1">
    <source>
        <dbReference type="ARBA" id="ARBA00023015"/>
    </source>
</evidence>
<dbReference type="GO" id="GO:0003700">
    <property type="term" value="F:DNA-binding transcription factor activity"/>
    <property type="evidence" value="ECO:0007669"/>
    <property type="project" value="InterPro"/>
</dbReference>
<evidence type="ECO:0000256" key="2">
    <source>
        <dbReference type="ARBA" id="ARBA00023125"/>
    </source>
</evidence>
<dbReference type="Pfam" id="PF12625">
    <property type="entry name" value="Arabinose_bd"/>
    <property type="match status" value="1"/>
</dbReference>
<dbReference type="Proteomes" id="UP000051086">
    <property type="component" value="Unassembled WGS sequence"/>
</dbReference>
<name>A0A0P1FKE8_9RHOB</name>
<evidence type="ECO:0000313" key="8">
    <source>
        <dbReference type="Proteomes" id="UP000051887"/>
    </source>
</evidence>
<keyword evidence="2" id="KW-0238">DNA-binding</keyword>
<keyword evidence="7" id="KW-1185">Reference proteome</keyword>
<reference evidence="5 7" key="1">
    <citation type="submission" date="2015-09" db="EMBL/GenBank/DDBJ databases">
        <authorList>
            <person name="Rodrigo-Torres L."/>
            <person name="Arahal D.R."/>
        </authorList>
    </citation>
    <scope>NUCLEOTIDE SEQUENCE [LARGE SCALE GENOMIC DNA]</scope>
    <source>
        <strain evidence="5 7">CECT 5118</strain>
    </source>
</reference>
<accession>A0A0P1FKE8</accession>
<dbReference type="RefSeq" id="WP_058245290.1">
    <property type="nucleotide sequence ID" value="NZ_CYSB01000035.1"/>
</dbReference>
<feature type="domain" description="HTH araC/xylS-type" evidence="4">
    <location>
        <begin position="231"/>
        <end position="331"/>
    </location>
</feature>
<keyword evidence="1" id="KW-0805">Transcription regulation</keyword>
<dbReference type="SMART" id="SM00342">
    <property type="entry name" value="HTH_ARAC"/>
    <property type="match status" value="1"/>
</dbReference>
<dbReference type="InterPro" id="IPR018060">
    <property type="entry name" value="HTH_AraC"/>
</dbReference>